<dbReference type="PANTHER" id="PTHR44591">
    <property type="entry name" value="STRESS RESPONSE REGULATOR PROTEIN 1"/>
    <property type="match status" value="1"/>
</dbReference>
<dbReference type="PANTHER" id="PTHR44591:SF24">
    <property type="entry name" value="PROTEIN-GLUTAMATE METHYLESTERASE_PROTEIN-GLUTAMINE GLUTAMINASE 1"/>
    <property type="match status" value="1"/>
</dbReference>
<dbReference type="InterPro" id="IPR011006">
    <property type="entry name" value="CheY-like_superfamily"/>
</dbReference>
<evidence type="ECO:0000259" key="3">
    <source>
        <dbReference type="PROSITE" id="PS50110"/>
    </source>
</evidence>
<feature type="domain" description="Response regulatory" evidence="3">
    <location>
        <begin position="2"/>
        <end position="117"/>
    </location>
</feature>
<evidence type="ECO:0000256" key="1">
    <source>
        <dbReference type="ARBA" id="ARBA00022553"/>
    </source>
</evidence>
<protein>
    <submittedName>
        <fullName evidence="4">Response regulator</fullName>
    </submittedName>
</protein>
<organism evidence="4">
    <name type="scientific">Pseudomonas syringae CC1417</name>
    <dbReference type="NCBI Taxonomy" id="1357272"/>
    <lineage>
        <taxon>Bacteria</taxon>
        <taxon>Pseudomonadati</taxon>
        <taxon>Pseudomonadota</taxon>
        <taxon>Gammaproteobacteria</taxon>
        <taxon>Pseudomonadales</taxon>
        <taxon>Pseudomonadaceae</taxon>
        <taxon>Pseudomonas</taxon>
        <taxon>Pseudomonas syringae</taxon>
    </lineage>
</organism>
<dbReference type="RefSeq" id="WP_024686248.1">
    <property type="nucleotide sequence ID" value="NZ_CP159362.1"/>
</dbReference>
<keyword evidence="1 2" id="KW-0597">Phosphoprotein</keyword>
<dbReference type="GO" id="GO:0000160">
    <property type="term" value="P:phosphorelay signal transduction system"/>
    <property type="evidence" value="ECO:0007669"/>
    <property type="project" value="InterPro"/>
</dbReference>
<gene>
    <name evidence="4" type="ORF">N011_03405</name>
</gene>
<reference evidence="4" key="2">
    <citation type="submission" date="2024-07" db="EMBL/GenBank/DDBJ databases">
        <title>A complete genome sequence for Pseudomonas syringae CC1417.</title>
        <authorList>
            <person name="Baltrus D.A."/>
        </authorList>
    </citation>
    <scope>NUCLEOTIDE SEQUENCE</scope>
    <source>
        <strain evidence="4">CC1417</strain>
    </source>
</reference>
<dbReference type="InterPro" id="IPR001789">
    <property type="entry name" value="Sig_transdc_resp-reg_receiver"/>
</dbReference>
<evidence type="ECO:0000256" key="2">
    <source>
        <dbReference type="PROSITE-ProRule" id="PRU00169"/>
    </source>
</evidence>
<feature type="modified residue" description="4-aspartylphosphate" evidence="2">
    <location>
        <position position="52"/>
    </location>
</feature>
<dbReference type="InterPro" id="IPR050595">
    <property type="entry name" value="Bact_response_regulator"/>
</dbReference>
<evidence type="ECO:0000313" key="4">
    <source>
        <dbReference type="EMBL" id="XCN68358.1"/>
    </source>
</evidence>
<sequence>MKVLIADDSSMSRKLVLRSLPAVLTEDTRQACNGVEVMEAYHAGLVELLFLDLTMPVMDGFQTLEALKREDANVVVVVISADIQPQARQRVFDLGAAAFVAKPVTAEAVLNALHVIGVL</sequence>
<dbReference type="EMBL" id="CP159362">
    <property type="protein sequence ID" value="XCN68358.1"/>
    <property type="molecule type" value="Genomic_DNA"/>
</dbReference>
<dbReference type="Pfam" id="PF00072">
    <property type="entry name" value="Response_reg"/>
    <property type="match status" value="1"/>
</dbReference>
<name>A0AAU8LJR4_PSESX</name>
<dbReference type="SUPFAM" id="SSF52172">
    <property type="entry name" value="CheY-like"/>
    <property type="match status" value="1"/>
</dbReference>
<accession>A0AAU8LJR4</accession>
<dbReference type="SMART" id="SM00448">
    <property type="entry name" value="REC"/>
    <property type="match status" value="1"/>
</dbReference>
<dbReference type="PROSITE" id="PS50110">
    <property type="entry name" value="RESPONSE_REGULATORY"/>
    <property type="match status" value="1"/>
</dbReference>
<dbReference type="AlphaFoldDB" id="A0AAU8LJR4"/>
<dbReference type="Gene3D" id="3.40.50.2300">
    <property type="match status" value="1"/>
</dbReference>
<reference evidence="4" key="1">
    <citation type="journal article" date="2014" name="Genome Announc.">
        <title>Draft Genome Sequences of a Phylogenetically Diverse Suite of Pseudomonas syringae Strains from Multiple Source Populations.</title>
        <authorList>
            <person name="Baltrus D.A."/>
            <person name="Yourstone S."/>
            <person name="Lind A."/>
            <person name="Guilbaud C."/>
            <person name="Sands D.C."/>
            <person name="Jones C.D."/>
            <person name="Morris C.E."/>
            <person name="Dangl J.L."/>
        </authorList>
    </citation>
    <scope>NUCLEOTIDE SEQUENCE</scope>
    <source>
        <strain evidence="4">CC1417</strain>
    </source>
</reference>
<proteinExistence type="predicted"/>